<dbReference type="Pfam" id="PF05593">
    <property type="entry name" value="RHS_repeat"/>
    <property type="match status" value="4"/>
</dbReference>
<accession>A0A5C5YJ15</accession>
<dbReference type="InterPro" id="IPR006530">
    <property type="entry name" value="YD"/>
</dbReference>
<feature type="compositionally biased region" description="Basic and acidic residues" evidence="1">
    <location>
        <begin position="1968"/>
        <end position="1978"/>
    </location>
</feature>
<dbReference type="NCBIfam" id="TIGR03696">
    <property type="entry name" value="Rhs_assc_core"/>
    <property type="match status" value="1"/>
</dbReference>
<proteinExistence type="predicted"/>
<evidence type="ECO:0000313" key="3">
    <source>
        <dbReference type="Proteomes" id="UP000318053"/>
    </source>
</evidence>
<comment type="caution">
    <text evidence="2">The sequence shown here is derived from an EMBL/GenBank/DDBJ whole genome shotgun (WGS) entry which is preliminary data.</text>
</comment>
<feature type="compositionally biased region" description="Gly residues" evidence="1">
    <location>
        <begin position="177"/>
        <end position="187"/>
    </location>
</feature>
<feature type="region of interest" description="Disordered" evidence="1">
    <location>
        <begin position="1010"/>
        <end position="1035"/>
    </location>
</feature>
<dbReference type="PANTHER" id="PTHR32305">
    <property type="match status" value="1"/>
</dbReference>
<evidence type="ECO:0000256" key="1">
    <source>
        <dbReference type="SAM" id="MobiDB-lite"/>
    </source>
</evidence>
<protein>
    <submittedName>
        <fullName evidence="2">tRNA3(Ser)-specific nuclease WapA</fullName>
        <ecNumber evidence="2">3.1.-.-</ecNumber>
    </submittedName>
</protein>
<organism evidence="2 3">
    <name type="scientific">Allorhodopirellula solitaria</name>
    <dbReference type="NCBI Taxonomy" id="2527987"/>
    <lineage>
        <taxon>Bacteria</taxon>
        <taxon>Pseudomonadati</taxon>
        <taxon>Planctomycetota</taxon>
        <taxon>Planctomycetia</taxon>
        <taxon>Pirellulales</taxon>
        <taxon>Pirellulaceae</taxon>
        <taxon>Allorhodopirellula</taxon>
    </lineage>
</organism>
<feature type="compositionally biased region" description="Low complexity" evidence="1">
    <location>
        <begin position="188"/>
        <end position="200"/>
    </location>
</feature>
<dbReference type="GO" id="GO:0016787">
    <property type="term" value="F:hydrolase activity"/>
    <property type="evidence" value="ECO:0007669"/>
    <property type="project" value="UniProtKB-KW"/>
</dbReference>
<feature type="compositionally biased region" description="Low complexity" evidence="1">
    <location>
        <begin position="56"/>
        <end position="72"/>
    </location>
</feature>
<dbReference type="OrthoDB" id="291501at2"/>
<gene>
    <name evidence="2" type="primary">wapA_1</name>
    <name evidence="2" type="ORF">CA85_01520</name>
</gene>
<feature type="compositionally biased region" description="Polar residues" evidence="1">
    <location>
        <begin position="135"/>
        <end position="145"/>
    </location>
</feature>
<feature type="region of interest" description="Disordered" evidence="1">
    <location>
        <begin position="1931"/>
        <end position="1950"/>
    </location>
</feature>
<feature type="region of interest" description="Disordered" evidence="1">
    <location>
        <begin position="43"/>
        <end position="159"/>
    </location>
</feature>
<dbReference type="Proteomes" id="UP000318053">
    <property type="component" value="Unassembled WGS sequence"/>
</dbReference>
<dbReference type="NCBIfam" id="TIGR01643">
    <property type="entry name" value="YD_repeat_2x"/>
    <property type="match status" value="5"/>
</dbReference>
<feature type="region of interest" description="Disordered" evidence="1">
    <location>
        <begin position="1"/>
        <end position="20"/>
    </location>
</feature>
<feature type="compositionally biased region" description="Gly residues" evidence="1">
    <location>
        <begin position="147"/>
        <end position="156"/>
    </location>
</feature>
<name>A0A5C5YJ15_9BACT</name>
<evidence type="ECO:0000313" key="2">
    <source>
        <dbReference type="EMBL" id="TWT74866.1"/>
    </source>
</evidence>
<sequence length="2086" mass="227418">MSVFVLRSPAGVHRSDGKHPVSFARVPVSKIVLADASKLMPHLRSQKHMSTRKHVQSQADALSSSDSLGSVRSHVRRRLESAVRNSRSETKETQVGDAGRLEKKSSQAEKSESQSSESETFQACQADPQKDPAGQSMSEPPTTEQSSGGGTSGGGNLPDFEELANRMMAAGFATDGNGFGDDGGSGSDDGSSSSSCGDGPCPDDEPPCEESDSPKSCCEASGGCDGDTCSTDGGGGDDGGGDCTDGQCPMPETFSEQPIRYFNGELRLSASDLSAGRLGGSFGHRRSYSNQMSRSHDYGNGFNWLVSQWGYLNEGGDGTITVVRGPGRNLWFELDGVGGYAGRFGALSTLKHDTAAGLLVLTSPTGEQYAFRDFDQFEHPPGLLAWHKDAGGQLTEVTAYTDDDRIATVQRSVDQDGQTITESLAYDYFGSGEQRGRLRHVTLQRKIDAGAWQDIQRAKYDYYGSGDTGGSVGDLRRARQQEPADGGTWQDKNTHYYRYYTAGEAKGFEHGLKYVLEPESYARLSEVTDPLTASDAQLAQYADYHFQYNAARRVIKETVQAGAMTFKFAYSANNDSDDNYNQWRRKTVETRPDGSQNIVFTNYIGQVLVKEFRSGAGENADRWIQSMRYNNDGRLVQRAQPSAVVGYDESQNDLAVTLHSDDGVIHRTEYYSASNGSGAAKGYVKAEKIKRGSGGDAILLRSMKYGSHTAGGTTIRPVSDEIVYRNDDGTGKSTTRYDYQYHADSFQPSQRITTLPVVPTGQNGDGSTDTRTERFDIHGNRTWVRDERGTITHTTYDVVTSVATRQIVDVDTAQVAGVPAGWTTPVGGGLHLITDYQHDDRGRITQSLGPVHSAEVNGVTRQVRRARWNVYLDVDHQQWTGQGFHDELANTDTLVGPVSIVKRTRKGHPLEQIAAVRSSSSGKLTVADSFTQGDYVRWTTYQYSDCCTLISQRVYHTIPVSGDGAVGSNYDETQFGYDTLKRRNRTVTPGGTIRFAVFDVRGQQVAMYAGTDDTGASQSDPSGGGTPGNDMTLMTEQQYDSGSDGGDGLLTRITQHVDPSTIRVTDYGYDWRNRQTGVEGELDFYQVDTHDNLGRVIKTERFDTNSAGNLVSREKIKFDVRGRVYRRIRFAVDPATGSVSGNQTRDQFYDAGGNVVRLEPAGAMDYQTFNFDSLSRRIKETDPLNHSRSYTFDDAGNAVTTTDQVGSTWTKAYDAIGRQVEAITPLGDVMTYGYNDAGYQTTVTNGAGETSTTSFDHAGRTASVTDPLSKVTSYVYDANSNQTSVTDANGNTTTTAYDYLDRRVKVTDPAGHETEMAYNRAGEMVKQTDAKGNDTNHGYDALGRQSSVTDRLNHTTTFAYTVLGQLESLTDAESQTTSYDYDGYGRQTRVTWPDHVPGSSPGDLGYGITTTEHDDLDRVTRTTDQLGDTVSMTYDSAGRLLKRDYRTRANSPSGTIADTDTFTLDDASRMLTAVSGRYGNTVTYVYDIAGRKLSESLSIGGQTYTTSTVYDAAGRVGRLIYPDASEVTRTYTARGQLKKIITGGVNLMTRGYDDGGRMTSSVYDNGVSESRTYNVDNTPSAINFTGAGVGNLSYGWDDNHNKTAETISGTMSDYGFTATYDAEDRLTGWDRADAAIDQSWNLTPVGDWQKFTENSVIQNRTHGPAHELTAAGGQSVQHDAKGNVTLLPSSLRPQPSSFSWDFDNRLESANISNNGTIDVEYQFDALGRRVSRDDGTTTVFVQNGPQTLADYASGASPSSPQYTYVWGDYIDELVVRDGTGGRRFYHRNQQYSIIALTNASGTITERYAYDAYGDLTITDASGTVRTTSADSNRYTYTGREWDETLDLYHFRARMYDPKAGRFIGRDPIGQRGGINTYVPLFVLIATDSLGQSPDEEDQEAGEGCQIQICSSPIPGVPAGHLFLRCGGKRYRGGPGRSPEQPDAPPRGNSDCDCFDKGRGQLVTDVDPWDDKPIDHPENEESPYPAGQMECKDYTVRGKSCDEVCGCFQKVADAINDSCCVPYKALPKPDAVDGNSNSTVVWMLKSCALGDRPFTVVPLPGGPKRLIPGIGQSVPKCVSDSLTKASE</sequence>
<feature type="compositionally biased region" description="Basic residues" evidence="1">
    <location>
        <begin position="44"/>
        <end position="55"/>
    </location>
</feature>
<dbReference type="Gene3D" id="2.180.10.10">
    <property type="entry name" value="RHS repeat-associated core"/>
    <property type="match status" value="3"/>
</dbReference>
<dbReference type="InterPro" id="IPR031325">
    <property type="entry name" value="RHS_repeat"/>
</dbReference>
<dbReference type="InterPro" id="IPR050708">
    <property type="entry name" value="T6SS_VgrG/RHS"/>
</dbReference>
<keyword evidence="2" id="KW-0378">Hydrolase</keyword>
<feature type="region of interest" description="Disordered" evidence="1">
    <location>
        <begin position="174"/>
        <end position="215"/>
    </location>
</feature>
<feature type="region of interest" description="Disordered" evidence="1">
    <location>
        <begin position="1964"/>
        <end position="1985"/>
    </location>
</feature>
<reference evidence="2 3" key="1">
    <citation type="submission" date="2019-02" db="EMBL/GenBank/DDBJ databases">
        <title>Deep-cultivation of Planctomycetes and their phenomic and genomic characterization uncovers novel biology.</title>
        <authorList>
            <person name="Wiegand S."/>
            <person name="Jogler M."/>
            <person name="Boedeker C."/>
            <person name="Pinto D."/>
            <person name="Vollmers J."/>
            <person name="Rivas-Marin E."/>
            <person name="Kohn T."/>
            <person name="Peeters S.H."/>
            <person name="Heuer A."/>
            <person name="Rast P."/>
            <person name="Oberbeckmann S."/>
            <person name="Bunk B."/>
            <person name="Jeske O."/>
            <person name="Meyerdierks A."/>
            <person name="Storesund J.E."/>
            <person name="Kallscheuer N."/>
            <person name="Luecker S."/>
            <person name="Lage O.M."/>
            <person name="Pohl T."/>
            <person name="Merkel B.J."/>
            <person name="Hornburger P."/>
            <person name="Mueller R.-W."/>
            <person name="Bruemmer F."/>
            <person name="Labrenz M."/>
            <person name="Spormann A.M."/>
            <person name="Op Den Camp H."/>
            <person name="Overmann J."/>
            <person name="Amann R."/>
            <person name="Jetten M.S.M."/>
            <person name="Mascher T."/>
            <person name="Medema M.H."/>
            <person name="Devos D.P."/>
            <person name="Kaster A.-K."/>
            <person name="Ovreas L."/>
            <person name="Rohde M."/>
            <person name="Galperin M.Y."/>
            <person name="Jogler C."/>
        </authorList>
    </citation>
    <scope>NUCLEOTIDE SEQUENCE [LARGE SCALE GENOMIC DNA]</scope>
    <source>
        <strain evidence="2 3">CA85</strain>
    </source>
</reference>
<dbReference type="EMBL" id="SJPK01000001">
    <property type="protein sequence ID" value="TWT74866.1"/>
    <property type="molecule type" value="Genomic_DNA"/>
</dbReference>
<dbReference type="InterPro" id="IPR022385">
    <property type="entry name" value="Rhs_assc_core"/>
</dbReference>
<feature type="compositionally biased region" description="Acidic residues" evidence="1">
    <location>
        <begin position="201"/>
        <end position="211"/>
    </location>
</feature>
<dbReference type="EC" id="3.1.-.-" evidence="2"/>
<feature type="region of interest" description="Disordered" evidence="1">
    <location>
        <begin position="471"/>
        <end position="490"/>
    </location>
</feature>
<feature type="compositionally biased region" description="Basic and acidic residues" evidence="1">
    <location>
        <begin position="78"/>
        <end position="112"/>
    </location>
</feature>
<keyword evidence="3" id="KW-1185">Reference proteome</keyword>
<dbReference type="PANTHER" id="PTHR32305:SF15">
    <property type="entry name" value="PROTEIN RHSA-RELATED"/>
    <property type="match status" value="1"/>
</dbReference>